<evidence type="ECO:0000313" key="7">
    <source>
        <dbReference type="EMBL" id="AQS71291.1"/>
    </source>
</evidence>
<sequence>MAACPAGADREALREAAITAYLPVARRIARRYGSPDRSREDLQQVACLGLVKAVDRYDPGLGHAFLSYAVPTIDGELKRYLRDFSWQVHVPRRLQDKHRLVRLAQEELNRSGHTDGGTVRDIQRLTGIDEQDVRLALRADQARNPLSVDEQRGTGKGFTLAETVGGDDPRLELVTDLVALKTLVAELPARERAILKLYFVDSLTQRQVADIVGISQMHVSRLLDRSRAFLRRGLLGG</sequence>
<keyword evidence="8" id="KW-1185">Reference proteome</keyword>
<evidence type="ECO:0000259" key="5">
    <source>
        <dbReference type="Pfam" id="PF04542"/>
    </source>
</evidence>
<evidence type="ECO:0000256" key="1">
    <source>
        <dbReference type="ARBA" id="ARBA00023015"/>
    </source>
</evidence>
<dbReference type="InterPro" id="IPR014284">
    <property type="entry name" value="RNA_pol_sigma-70_dom"/>
</dbReference>
<dbReference type="KEGG" id="spac:B1H29_34330"/>
<dbReference type="Pfam" id="PF04542">
    <property type="entry name" value="Sigma70_r2"/>
    <property type="match status" value="1"/>
</dbReference>
<dbReference type="EMBL" id="CP019724">
    <property type="protein sequence ID" value="AQS71291.1"/>
    <property type="molecule type" value="Genomic_DNA"/>
</dbReference>
<dbReference type="GO" id="GO:0003677">
    <property type="term" value="F:DNA binding"/>
    <property type="evidence" value="ECO:0007669"/>
    <property type="project" value="UniProtKB-KW"/>
</dbReference>
<dbReference type="InterPro" id="IPR013325">
    <property type="entry name" value="RNA_pol_sigma_r2"/>
</dbReference>
<dbReference type="InterPro" id="IPR036388">
    <property type="entry name" value="WH-like_DNA-bd_sf"/>
</dbReference>
<dbReference type="NCBIfam" id="TIGR02937">
    <property type="entry name" value="sigma70-ECF"/>
    <property type="match status" value="1"/>
</dbReference>
<organism evidence="7 8">
    <name type="scientific">Streptomyces pactum</name>
    <dbReference type="NCBI Taxonomy" id="68249"/>
    <lineage>
        <taxon>Bacteria</taxon>
        <taxon>Bacillati</taxon>
        <taxon>Actinomycetota</taxon>
        <taxon>Actinomycetes</taxon>
        <taxon>Kitasatosporales</taxon>
        <taxon>Streptomycetaceae</taxon>
        <taxon>Streptomyces</taxon>
    </lineage>
</organism>
<evidence type="ECO:0000256" key="4">
    <source>
        <dbReference type="ARBA" id="ARBA00023163"/>
    </source>
</evidence>
<dbReference type="CDD" id="cd06171">
    <property type="entry name" value="Sigma70_r4"/>
    <property type="match status" value="1"/>
</dbReference>
<keyword evidence="4" id="KW-0804">Transcription</keyword>
<gene>
    <name evidence="7" type="ORF">B1H29_34330</name>
</gene>
<dbReference type="InterPro" id="IPR007630">
    <property type="entry name" value="RNA_pol_sigma70_r4"/>
</dbReference>
<dbReference type="InterPro" id="IPR013324">
    <property type="entry name" value="RNA_pol_sigma_r3/r4-like"/>
</dbReference>
<evidence type="ECO:0000259" key="6">
    <source>
        <dbReference type="Pfam" id="PF04545"/>
    </source>
</evidence>
<dbReference type="Proteomes" id="UP000189443">
    <property type="component" value="Chromosome"/>
</dbReference>
<dbReference type="SUPFAM" id="SSF88946">
    <property type="entry name" value="Sigma2 domain of RNA polymerase sigma factors"/>
    <property type="match status" value="1"/>
</dbReference>
<feature type="domain" description="RNA polymerase sigma-70 region 2" evidence="5">
    <location>
        <begin position="18"/>
        <end position="85"/>
    </location>
</feature>
<dbReference type="AlphaFoldDB" id="A0A1S6JHQ1"/>
<dbReference type="PANTHER" id="PTHR30385:SF4">
    <property type="entry name" value="RNA POLYMERASE SIGMA-E FACTOR"/>
    <property type="match status" value="1"/>
</dbReference>
<feature type="domain" description="RNA polymerase sigma-70 region 4" evidence="6">
    <location>
        <begin position="185"/>
        <end position="231"/>
    </location>
</feature>
<dbReference type="Gene3D" id="1.20.120.1810">
    <property type="match status" value="1"/>
</dbReference>
<dbReference type="PANTHER" id="PTHR30385">
    <property type="entry name" value="SIGMA FACTOR F FLAGELLAR"/>
    <property type="match status" value="1"/>
</dbReference>
<dbReference type="GO" id="GO:0016987">
    <property type="term" value="F:sigma factor activity"/>
    <property type="evidence" value="ECO:0007669"/>
    <property type="project" value="UniProtKB-KW"/>
</dbReference>
<proteinExistence type="predicted"/>
<dbReference type="Pfam" id="PF04545">
    <property type="entry name" value="Sigma70_r4"/>
    <property type="match status" value="1"/>
</dbReference>
<dbReference type="SUPFAM" id="SSF88659">
    <property type="entry name" value="Sigma3 and sigma4 domains of RNA polymerase sigma factors"/>
    <property type="match status" value="1"/>
</dbReference>
<dbReference type="InterPro" id="IPR000943">
    <property type="entry name" value="RNA_pol_sigma70"/>
</dbReference>
<name>A0A1S6JHQ1_9ACTN</name>
<dbReference type="Gene3D" id="1.10.10.10">
    <property type="entry name" value="Winged helix-like DNA-binding domain superfamily/Winged helix DNA-binding domain"/>
    <property type="match status" value="2"/>
</dbReference>
<dbReference type="PRINTS" id="PR00046">
    <property type="entry name" value="SIGMA70FCT"/>
</dbReference>
<dbReference type="InterPro" id="IPR007627">
    <property type="entry name" value="RNA_pol_sigma70_r2"/>
</dbReference>
<protein>
    <submittedName>
        <fullName evidence="7">RNA polymerase subunit sigma</fullName>
    </submittedName>
</protein>
<accession>A0A1S6JHQ1</accession>
<keyword evidence="3" id="KW-0238">DNA-binding</keyword>
<evidence type="ECO:0000256" key="2">
    <source>
        <dbReference type="ARBA" id="ARBA00023082"/>
    </source>
</evidence>
<keyword evidence="1" id="KW-0805">Transcription regulation</keyword>
<reference evidence="7 8" key="1">
    <citation type="submission" date="2017-02" db="EMBL/GenBank/DDBJ databases">
        <title>Streptomyces pactum ACT12 Genome sequencing and assembly.</title>
        <authorList>
            <person name="Xue Q."/>
            <person name="Yan X."/>
            <person name="Jia L."/>
            <person name="Yan H."/>
        </authorList>
    </citation>
    <scope>NUCLEOTIDE SEQUENCE [LARGE SCALE GENOMIC DNA]</scope>
    <source>
        <strain evidence="7 8">ACT12</strain>
    </source>
</reference>
<evidence type="ECO:0000313" key="8">
    <source>
        <dbReference type="Proteomes" id="UP000189443"/>
    </source>
</evidence>
<evidence type="ECO:0000256" key="3">
    <source>
        <dbReference type="ARBA" id="ARBA00023125"/>
    </source>
</evidence>
<keyword evidence="2" id="KW-0731">Sigma factor</keyword>
<dbReference type="GO" id="GO:0006352">
    <property type="term" value="P:DNA-templated transcription initiation"/>
    <property type="evidence" value="ECO:0007669"/>
    <property type="project" value="InterPro"/>
</dbReference>